<name>A0A5A7R106_STRAF</name>
<sequence length="134" mass="15014">MGRPRGPKYNRLTFVKRPSLGKKWDTLECSDSWVIGWSSTTFLFAVCPTTYLTIPSNSPPSASNPPWGHQILLTIPSNSRSSCPGLRLVEDLGHYVVVREPHLLVRVLRGWRISEVKGTSDLLPSVKLEIENES</sequence>
<feature type="non-terminal residue" evidence="1">
    <location>
        <position position="134"/>
    </location>
</feature>
<dbReference type="EMBL" id="BKCP01009404">
    <property type="protein sequence ID" value="GER51028.1"/>
    <property type="molecule type" value="Genomic_DNA"/>
</dbReference>
<protein>
    <submittedName>
        <fullName evidence="1">DNA repair-related protein</fullName>
    </submittedName>
</protein>
<keyword evidence="2" id="KW-1185">Reference proteome</keyword>
<proteinExistence type="predicted"/>
<gene>
    <name evidence="1" type="ORF">STAS_28366</name>
</gene>
<comment type="caution">
    <text evidence="1">The sequence shown here is derived from an EMBL/GenBank/DDBJ whole genome shotgun (WGS) entry which is preliminary data.</text>
</comment>
<evidence type="ECO:0000313" key="2">
    <source>
        <dbReference type="Proteomes" id="UP000325081"/>
    </source>
</evidence>
<dbReference type="AlphaFoldDB" id="A0A5A7R106"/>
<reference evidence="2" key="1">
    <citation type="journal article" date="2019" name="Curr. Biol.">
        <title>Genome Sequence of Striga asiatica Provides Insight into the Evolution of Plant Parasitism.</title>
        <authorList>
            <person name="Yoshida S."/>
            <person name="Kim S."/>
            <person name="Wafula E.K."/>
            <person name="Tanskanen J."/>
            <person name="Kim Y.M."/>
            <person name="Honaas L."/>
            <person name="Yang Z."/>
            <person name="Spallek T."/>
            <person name="Conn C.E."/>
            <person name="Ichihashi Y."/>
            <person name="Cheong K."/>
            <person name="Cui S."/>
            <person name="Der J.P."/>
            <person name="Gundlach H."/>
            <person name="Jiao Y."/>
            <person name="Hori C."/>
            <person name="Ishida J.K."/>
            <person name="Kasahara H."/>
            <person name="Kiba T."/>
            <person name="Kim M.S."/>
            <person name="Koo N."/>
            <person name="Laohavisit A."/>
            <person name="Lee Y.H."/>
            <person name="Lumba S."/>
            <person name="McCourt P."/>
            <person name="Mortimer J.C."/>
            <person name="Mutuku J.M."/>
            <person name="Nomura T."/>
            <person name="Sasaki-Sekimoto Y."/>
            <person name="Seto Y."/>
            <person name="Wang Y."/>
            <person name="Wakatake T."/>
            <person name="Sakakibara H."/>
            <person name="Demura T."/>
            <person name="Yamaguchi S."/>
            <person name="Yoneyama K."/>
            <person name="Manabe R.I."/>
            <person name="Nelson D.C."/>
            <person name="Schulman A.H."/>
            <person name="Timko M.P."/>
            <person name="dePamphilis C.W."/>
            <person name="Choi D."/>
            <person name="Shirasu K."/>
        </authorList>
    </citation>
    <scope>NUCLEOTIDE SEQUENCE [LARGE SCALE GENOMIC DNA]</scope>
    <source>
        <strain evidence="2">cv. UVA1</strain>
    </source>
</reference>
<dbReference type="Proteomes" id="UP000325081">
    <property type="component" value="Unassembled WGS sequence"/>
</dbReference>
<accession>A0A5A7R106</accession>
<organism evidence="1 2">
    <name type="scientific">Striga asiatica</name>
    <name type="common">Asiatic witchweed</name>
    <name type="synonym">Buchnera asiatica</name>
    <dbReference type="NCBI Taxonomy" id="4170"/>
    <lineage>
        <taxon>Eukaryota</taxon>
        <taxon>Viridiplantae</taxon>
        <taxon>Streptophyta</taxon>
        <taxon>Embryophyta</taxon>
        <taxon>Tracheophyta</taxon>
        <taxon>Spermatophyta</taxon>
        <taxon>Magnoliopsida</taxon>
        <taxon>eudicotyledons</taxon>
        <taxon>Gunneridae</taxon>
        <taxon>Pentapetalae</taxon>
        <taxon>asterids</taxon>
        <taxon>lamiids</taxon>
        <taxon>Lamiales</taxon>
        <taxon>Orobanchaceae</taxon>
        <taxon>Buchnereae</taxon>
        <taxon>Striga</taxon>
    </lineage>
</organism>
<evidence type="ECO:0000313" key="1">
    <source>
        <dbReference type="EMBL" id="GER51028.1"/>
    </source>
</evidence>